<name>A0AAV9PCJ8_9PEZI</name>
<comment type="caution">
    <text evidence="2">The sequence shown here is derived from an EMBL/GenBank/DDBJ whole genome shotgun (WGS) entry which is preliminary data.</text>
</comment>
<feature type="region of interest" description="Disordered" evidence="1">
    <location>
        <begin position="109"/>
        <end position="317"/>
    </location>
</feature>
<feature type="compositionally biased region" description="Basic and acidic residues" evidence="1">
    <location>
        <begin position="114"/>
        <end position="125"/>
    </location>
</feature>
<feature type="compositionally biased region" description="Basic residues" evidence="1">
    <location>
        <begin position="33"/>
        <end position="50"/>
    </location>
</feature>
<dbReference type="InterPro" id="IPR044688">
    <property type="entry name" value="SCI-1-like"/>
</dbReference>
<dbReference type="EMBL" id="JAVRRT010000008">
    <property type="protein sequence ID" value="KAK5169430.1"/>
    <property type="molecule type" value="Genomic_DNA"/>
</dbReference>
<evidence type="ECO:0000313" key="2">
    <source>
        <dbReference type="EMBL" id="KAK5169430.1"/>
    </source>
</evidence>
<reference evidence="2 3" key="1">
    <citation type="submission" date="2023-08" db="EMBL/GenBank/DDBJ databases">
        <title>Black Yeasts Isolated from many extreme environments.</title>
        <authorList>
            <person name="Coleine C."/>
            <person name="Stajich J.E."/>
            <person name="Selbmann L."/>
        </authorList>
    </citation>
    <scope>NUCLEOTIDE SEQUENCE [LARGE SCALE GENOMIC DNA]</scope>
    <source>
        <strain evidence="2 3">CCFEE 5935</strain>
    </source>
</reference>
<evidence type="ECO:0000256" key="1">
    <source>
        <dbReference type="SAM" id="MobiDB-lite"/>
    </source>
</evidence>
<dbReference type="AlphaFoldDB" id="A0AAV9PCJ8"/>
<dbReference type="PANTHER" id="PTHR34117">
    <property type="entry name" value="STYLE CELL-CYCLE INHIBITOR 1"/>
    <property type="match status" value="1"/>
</dbReference>
<feature type="compositionally biased region" description="Basic and acidic residues" evidence="1">
    <location>
        <begin position="268"/>
        <end position="317"/>
    </location>
</feature>
<protein>
    <submittedName>
        <fullName evidence="2">Uncharacterized protein</fullName>
    </submittedName>
</protein>
<feature type="compositionally biased region" description="Basic and acidic residues" evidence="1">
    <location>
        <begin position="22"/>
        <end position="32"/>
    </location>
</feature>
<dbReference type="PANTHER" id="PTHR34117:SF1">
    <property type="entry name" value="STYLE CELL-CYCLE INHIBITOR 1"/>
    <property type="match status" value="1"/>
</dbReference>
<feature type="compositionally biased region" description="Basic and acidic residues" evidence="1">
    <location>
        <begin position="186"/>
        <end position="240"/>
    </location>
</feature>
<feature type="region of interest" description="Disordered" evidence="1">
    <location>
        <begin position="1"/>
        <end position="57"/>
    </location>
</feature>
<proteinExistence type="predicted"/>
<accession>A0AAV9PCJ8</accession>
<dbReference type="RefSeq" id="XP_064658776.1">
    <property type="nucleotide sequence ID" value="XM_064802651.1"/>
</dbReference>
<sequence length="331" mass="38499">MDDSALSRNRNKRSRSPQGRGASEKDGRDVKRYRSRSPHRHKHHHHKKKEKLPFRSPHLHRHDFDAYKALFADYLDLQKDLDFAALDDREIQGRWKSFLNKWNRGELAEGWYDPETKRKADDRAKVSRRPSPPRRPFVSDALPNASGSRNGTVSKEDESDDDLGPAPATSGGERYGPSAPGFQDLQYKRELAEEDRANQRADLRYERKQDRKAQKERLEELAPRAEPGSRERQLEKKRDAAMSNRAFAESKDAGTEEVGESDLMGDGGVDHFKAKKKAEERQKNERELRKEERLRAREAEREERLSEHRKKEEKTMEYLRTLAQQRFGAGS</sequence>
<organism evidence="2 3">
    <name type="scientific">Saxophila tyrrhenica</name>
    <dbReference type="NCBI Taxonomy" id="1690608"/>
    <lineage>
        <taxon>Eukaryota</taxon>
        <taxon>Fungi</taxon>
        <taxon>Dikarya</taxon>
        <taxon>Ascomycota</taxon>
        <taxon>Pezizomycotina</taxon>
        <taxon>Dothideomycetes</taxon>
        <taxon>Dothideomycetidae</taxon>
        <taxon>Mycosphaerellales</taxon>
        <taxon>Extremaceae</taxon>
        <taxon>Saxophila</taxon>
    </lineage>
</organism>
<dbReference type="GeneID" id="89926747"/>
<gene>
    <name evidence="2" type="ORF">LTR77_005406</name>
</gene>
<dbReference type="Proteomes" id="UP001337655">
    <property type="component" value="Unassembled WGS sequence"/>
</dbReference>
<evidence type="ECO:0000313" key="3">
    <source>
        <dbReference type="Proteomes" id="UP001337655"/>
    </source>
</evidence>
<keyword evidence="3" id="KW-1185">Reference proteome</keyword>